<evidence type="ECO:0000256" key="4">
    <source>
        <dbReference type="ARBA" id="ARBA00022679"/>
    </source>
</evidence>
<dbReference type="Pfam" id="PF09913">
    <property type="entry name" value="DUF2142"/>
    <property type="match status" value="1"/>
</dbReference>
<keyword evidence="10" id="KW-1185">Reference proteome</keyword>
<organism evidence="9 10">
    <name type="scientific">Eubacterium album</name>
    <dbReference type="NCBI Taxonomy" id="2978477"/>
    <lineage>
        <taxon>Bacteria</taxon>
        <taxon>Bacillati</taxon>
        <taxon>Bacillota</taxon>
        <taxon>Clostridia</taxon>
        <taxon>Eubacteriales</taxon>
        <taxon>Eubacteriaceae</taxon>
        <taxon>Eubacterium</taxon>
    </lineage>
</organism>
<feature type="transmembrane region" description="Helical" evidence="8">
    <location>
        <begin position="341"/>
        <end position="362"/>
    </location>
</feature>
<evidence type="ECO:0000256" key="8">
    <source>
        <dbReference type="SAM" id="Phobius"/>
    </source>
</evidence>
<evidence type="ECO:0000256" key="1">
    <source>
        <dbReference type="ARBA" id="ARBA00004651"/>
    </source>
</evidence>
<evidence type="ECO:0000313" key="9">
    <source>
        <dbReference type="EMBL" id="MCT7398207.1"/>
    </source>
</evidence>
<feature type="transmembrane region" description="Helical" evidence="8">
    <location>
        <begin position="377"/>
        <end position="402"/>
    </location>
</feature>
<keyword evidence="2" id="KW-1003">Cell membrane</keyword>
<feature type="transmembrane region" description="Helical" evidence="8">
    <location>
        <begin position="560"/>
        <end position="578"/>
    </location>
</feature>
<reference evidence="9" key="1">
    <citation type="submission" date="2022-09" db="EMBL/GenBank/DDBJ databases">
        <title>Eubacterium sp. LFL-14 isolated from human feces.</title>
        <authorList>
            <person name="Liu F."/>
        </authorList>
    </citation>
    <scope>NUCLEOTIDE SEQUENCE</scope>
    <source>
        <strain evidence="9">LFL-14</strain>
    </source>
</reference>
<keyword evidence="5 8" id="KW-0812">Transmembrane</keyword>
<proteinExistence type="predicted"/>
<dbReference type="PANTHER" id="PTHR33908:SF11">
    <property type="entry name" value="MEMBRANE PROTEIN"/>
    <property type="match status" value="1"/>
</dbReference>
<dbReference type="Proteomes" id="UP001431199">
    <property type="component" value="Unassembled WGS sequence"/>
</dbReference>
<dbReference type="InterPro" id="IPR018674">
    <property type="entry name" value="DUF2142_membrane"/>
</dbReference>
<dbReference type="EMBL" id="JAODBU010000003">
    <property type="protein sequence ID" value="MCT7398207.1"/>
    <property type="molecule type" value="Genomic_DNA"/>
</dbReference>
<comment type="subcellular location">
    <subcellularLocation>
        <location evidence="1">Cell membrane</location>
        <topology evidence="1">Multi-pass membrane protein</topology>
    </subcellularLocation>
</comment>
<protein>
    <submittedName>
        <fullName evidence="9">DUF2142 domain-containing protein</fullName>
    </submittedName>
</protein>
<evidence type="ECO:0000256" key="6">
    <source>
        <dbReference type="ARBA" id="ARBA00022989"/>
    </source>
</evidence>
<keyword evidence="4" id="KW-0808">Transferase</keyword>
<gene>
    <name evidence="9" type="ORF">N5B56_03770</name>
</gene>
<sequence length="645" mass="72740">MKNISLEKVKPQIRIILEIAFAIIIAVVIEFGMNYPSLTKSYEAVLFSNSGELNEDGDLVYSQNMDKAVYVNKLKIKAETLEKNSYTVVATVVNDFGKTKSVEITDKAYPEFGYAYTNVREKVSKLQVIFTSPEKINVSEISYSNKANFNGYRMAFFALVIFLGLILIFEREIYLKKVQIFYLIFALGFGSLIIMASGPVSTTWDEEVHYNSIYTLNFHQKVNWNEASKLNCTREAPVANTREELKMLNKYMNNISNNALKQQKPVGLINKGYIVYLPMIVSYHICEAIGLPYTMQYTIGRFGNLIFCALLNCFVIYVARRKKLLVATLALMPTLLFQASLYTYDGVIFACMNLGFVLWMNLMDDTNNDKETTWKQIALVAVLLGIGCIAKPVYFPVMILMVPILWKIIKDRVKESANGKRTIALIAVAVIAVCMVMALISMRHVIINLLQGNSGYGGDTRGGNTGIIGQLVSIIKHPIAFIKMFIHEIFTFDNFRNFGDKTKNQFLPSNLMFLNLYGLGMLKDAWSFVLLPVLAMLFLTNTDDEQNEPKNIKTIRVVNGIAVVCSVALVWLAMYLAFTPIGADAIEGVQARYFIPLLLPAAYTLWNNRIQIKVSKQRYYQIVLGAALVLAGVCFYQTLICGRLI</sequence>
<evidence type="ECO:0000256" key="3">
    <source>
        <dbReference type="ARBA" id="ARBA00022676"/>
    </source>
</evidence>
<evidence type="ECO:0000256" key="2">
    <source>
        <dbReference type="ARBA" id="ARBA00022475"/>
    </source>
</evidence>
<accession>A0ABT2M0N5</accession>
<dbReference type="PANTHER" id="PTHR33908">
    <property type="entry name" value="MANNOSYLTRANSFERASE YKCB-RELATED"/>
    <property type="match status" value="1"/>
</dbReference>
<dbReference type="InterPro" id="IPR050297">
    <property type="entry name" value="LipidA_mod_glycosyltrf_83"/>
</dbReference>
<evidence type="ECO:0000256" key="7">
    <source>
        <dbReference type="ARBA" id="ARBA00023136"/>
    </source>
</evidence>
<keyword evidence="6 8" id="KW-1133">Transmembrane helix</keyword>
<feature type="transmembrane region" description="Helical" evidence="8">
    <location>
        <begin position="590"/>
        <end position="607"/>
    </location>
</feature>
<keyword evidence="3" id="KW-0328">Glycosyltransferase</keyword>
<dbReference type="RefSeq" id="WP_118565345.1">
    <property type="nucleotide sequence ID" value="NZ_JAODBU010000003.1"/>
</dbReference>
<keyword evidence="7 8" id="KW-0472">Membrane</keyword>
<name>A0ABT2M0N5_9FIRM</name>
<feature type="transmembrane region" description="Helical" evidence="8">
    <location>
        <begin position="423"/>
        <end position="446"/>
    </location>
</feature>
<feature type="transmembrane region" description="Helical" evidence="8">
    <location>
        <begin position="516"/>
        <end position="539"/>
    </location>
</feature>
<feature type="transmembrane region" description="Helical" evidence="8">
    <location>
        <begin position="12"/>
        <end position="33"/>
    </location>
</feature>
<feature type="transmembrane region" description="Helical" evidence="8">
    <location>
        <begin position="151"/>
        <end position="169"/>
    </location>
</feature>
<feature type="transmembrane region" description="Helical" evidence="8">
    <location>
        <begin position="619"/>
        <end position="639"/>
    </location>
</feature>
<comment type="caution">
    <text evidence="9">The sequence shown here is derived from an EMBL/GenBank/DDBJ whole genome shotgun (WGS) entry which is preliminary data.</text>
</comment>
<feature type="transmembrane region" description="Helical" evidence="8">
    <location>
        <begin position="181"/>
        <end position="200"/>
    </location>
</feature>
<evidence type="ECO:0000313" key="10">
    <source>
        <dbReference type="Proteomes" id="UP001431199"/>
    </source>
</evidence>
<feature type="transmembrane region" description="Helical" evidence="8">
    <location>
        <begin position="302"/>
        <end position="320"/>
    </location>
</feature>
<evidence type="ECO:0000256" key="5">
    <source>
        <dbReference type="ARBA" id="ARBA00022692"/>
    </source>
</evidence>